<feature type="compositionally biased region" description="Basic residues" evidence="1">
    <location>
        <begin position="227"/>
        <end position="236"/>
    </location>
</feature>
<dbReference type="EMBL" id="FNHU01000006">
    <property type="protein sequence ID" value="SDM76504.1"/>
    <property type="molecule type" value="Genomic_DNA"/>
</dbReference>
<organism evidence="3 4">
    <name type="scientific">Actinomyces ruminicola</name>
    <dbReference type="NCBI Taxonomy" id="332524"/>
    <lineage>
        <taxon>Bacteria</taxon>
        <taxon>Bacillati</taxon>
        <taxon>Actinomycetota</taxon>
        <taxon>Actinomycetes</taxon>
        <taxon>Actinomycetales</taxon>
        <taxon>Actinomycetaceae</taxon>
        <taxon>Actinomyces</taxon>
    </lineage>
</organism>
<feature type="region of interest" description="Disordered" evidence="1">
    <location>
        <begin position="225"/>
        <end position="246"/>
    </location>
</feature>
<evidence type="ECO:0000313" key="4">
    <source>
        <dbReference type="Proteomes" id="UP000199671"/>
    </source>
</evidence>
<feature type="domain" description="DUF218" evidence="2">
    <location>
        <begin position="50"/>
        <end position="162"/>
    </location>
</feature>
<dbReference type="RefSeq" id="WP_256329171.1">
    <property type="nucleotide sequence ID" value="NZ_FNHU01000006.1"/>
</dbReference>
<evidence type="ECO:0000256" key="1">
    <source>
        <dbReference type="SAM" id="MobiDB-lite"/>
    </source>
</evidence>
<name>A0A1G9VW45_9ACTO</name>
<dbReference type="Gene3D" id="3.40.50.620">
    <property type="entry name" value="HUPs"/>
    <property type="match status" value="1"/>
</dbReference>
<sequence length="246" mass="25692">MASASPIGRAPLVLGAVVVAVLAAGEATHWIASHCLLGPSAVSASAPGGEAVVVLGHADPGPTAGAENRRRVRAGLRSRSTPESQLVLSGGAVAGPVPEAELMARYATEDRSYTGPLALETTSRSTWENIVAVIPLLEDSARIVIVSDCVHALKARMFLWRQRPDLAARLARGREYRPGEGLLRKPASALAGIIDLGLSAWVPGWARNSATGLAGVRRLLARGQAKCSRKPPRRSRPSVISADEAA</sequence>
<dbReference type="CDD" id="cd06259">
    <property type="entry name" value="YdcF-like"/>
    <property type="match status" value="1"/>
</dbReference>
<evidence type="ECO:0000313" key="3">
    <source>
        <dbReference type="EMBL" id="SDM76504.1"/>
    </source>
</evidence>
<reference evidence="3 4" key="1">
    <citation type="submission" date="2016-10" db="EMBL/GenBank/DDBJ databases">
        <authorList>
            <person name="de Groot N.N."/>
        </authorList>
    </citation>
    <scope>NUCLEOTIDE SEQUENCE [LARGE SCALE GENOMIC DNA]</scope>
    <source>
        <strain evidence="3 4">KPR-7B</strain>
    </source>
</reference>
<proteinExistence type="predicted"/>
<protein>
    <submittedName>
        <fullName evidence="3">DUF218 domain-containing protein</fullName>
    </submittedName>
</protein>
<dbReference type="InterPro" id="IPR014729">
    <property type="entry name" value="Rossmann-like_a/b/a_fold"/>
</dbReference>
<gene>
    <name evidence="3" type="ORF">SAMN04487766_106170</name>
</gene>
<accession>A0A1G9VW45</accession>
<dbReference type="Proteomes" id="UP000199671">
    <property type="component" value="Unassembled WGS sequence"/>
</dbReference>
<dbReference type="InterPro" id="IPR003848">
    <property type="entry name" value="DUF218"/>
</dbReference>
<dbReference type="Pfam" id="PF02698">
    <property type="entry name" value="DUF218"/>
    <property type="match status" value="1"/>
</dbReference>
<dbReference type="AlphaFoldDB" id="A0A1G9VW45"/>
<evidence type="ECO:0000259" key="2">
    <source>
        <dbReference type="Pfam" id="PF02698"/>
    </source>
</evidence>